<dbReference type="PANTHER" id="PTHR45947">
    <property type="entry name" value="SULFOQUINOVOSYL TRANSFERASE SQD2"/>
    <property type="match status" value="1"/>
</dbReference>
<evidence type="ECO:0000259" key="1">
    <source>
        <dbReference type="Pfam" id="PF00534"/>
    </source>
</evidence>
<protein>
    <submittedName>
        <fullName evidence="2">Glycosyl transferase GT4 family</fullName>
    </submittedName>
</protein>
<dbReference type="Pfam" id="PF00534">
    <property type="entry name" value="Glycos_transf_1"/>
    <property type="match status" value="1"/>
</dbReference>
<dbReference type="InterPro" id="IPR001296">
    <property type="entry name" value="Glyco_trans_1"/>
</dbReference>
<dbReference type="SUPFAM" id="SSF53756">
    <property type="entry name" value="UDP-Glycosyltransferase/glycogen phosphorylase"/>
    <property type="match status" value="1"/>
</dbReference>
<sequence length="387" mass="44306">MSNGQPPIIIFIIPNLGNQGIQIIWLIKIKEYQKLGYKTYIHGGNYINEIKTIGDVYSYDNKHHGAFSKPKINKSKISYLLYAIRQNILSLGENKEISKISPDIIYSFSSVLDFIIVPFVYKLTNKKVVWCTVFDNTVPIFGRGNTLIRLLAWLFFQISIPLLSQADCIFTVTTYLKRYLIRRGLSEKHIAVTGNGVESELIKKIKKGNKYRSDGLFMGRLNESKGIFDLLKVLEIVKRDHPKFTLSIMGSGDKKTEEAFKEQIIQTGLENNIKFLGYQSGVEKYSYLGNTKSFWFLSYDESFGVALLEAVALGRQCFTYSLPIFKQLYTDKQVSMHKTGDIQSVASAVIKLFRDNKFTNTEGKKMAKKHDWNLIVEKESRLISNFT</sequence>
<keyword evidence="2" id="KW-0808">Transferase</keyword>
<dbReference type="AlphaFoldDB" id="A0A0G1DA18"/>
<evidence type="ECO:0000313" key="3">
    <source>
        <dbReference type="Proteomes" id="UP000033980"/>
    </source>
</evidence>
<dbReference type="InterPro" id="IPR050194">
    <property type="entry name" value="Glycosyltransferase_grp1"/>
</dbReference>
<accession>A0A0G1DA18</accession>
<evidence type="ECO:0000313" key="2">
    <source>
        <dbReference type="EMBL" id="KKS94725.1"/>
    </source>
</evidence>
<feature type="domain" description="Glycosyl transferase family 1" evidence="1">
    <location>
        <begin position="212"/>
        <end position="360"/>
    </location>
</feature>
<dbReference type="GO" id="GO:0016757">
    <property type="term" value="F:glycosyltransferase activity"/>
    <property type="evidence" value="ECO:0007669"/>
    <property type="project" value="InterPro"/>
</dbReference>
<dbReference type="Proteomes" id="UP000033980">
    <property type="component" value="Unassembled WGS sequence"/>
</dbReference>
<gene>
    <name evidence="2" type="ORF">UV68_C0004G0007</name>
</gene>
<organism evidence="2 3">
    <name type="scientific">Candidatus Collierbacteria bacterium GW2011_GWC2_43_12</name>
    <dbReference type="NCBI Taxonomy" id="1618390"/>
    <lineage>
        <taxon>Bacteria</taxon>
        <taxon>Candidatus Collieribacteriota</taxon>
    </lineage>
</organism>
<name>A0A0G1DA18_9BACT</name>
<dbReference type="PANTHER" id="PTHR45947:SF3">
    <property type="entry name" value="SULFOQUINOVOSYL TRANSFERASE SQD2"/>
    <property type="match status" value="1"/>
</dbReference>
<reference evidence="2 3" key="1">
    <citation type="journal article" date="2015" name="Nature">
        <title>rRNA introns, odd ribosomes, and small enigmatic genomes across a large radiation of phyla.</title>
        <authorList>
            <person name="Brown C.T."/>
            <person name="Hug L.A."/>
            <person name="Thomas B.C."/>
            <person name="Sharon I."/>
            <person name="Castelle C.J."/>
            <person name="Singh A."/>
            <person name="Wilkins M.J."/>
            <person name="Williams K.H."/>
            <person name="Banfield J.F."/>
        </authorList>
    </citation>
    <scope>NUCLEOTIDE SEQUENCE [LARGE SCALE GENOMIC DNA]</scope>
</reference>
<comment type="caution">
    <text evidence="2">The sequence shown here is derived from an EMBL/GenBank/DDBJ whole genome shotgun (WGS) entry which is preliminary data.</text>
</comment>
<dbReference type="EMBL" id="LCFK01000004">
    <property type="protein sequence ID" value="KKS94725.1"/>
    <property type="molecule type" value="Genomic_DNA"/>
</dbReference>
<dbReference type="Gene3D" id="3.40.50.2000">
    <property type="entry name" value="Glycogen Phosphorylase B"/>
    <property type="match status" value="2"/>
</dbReference>
<proteinExistence type="predicted"/>